<sequence length="175" mass="18599">MSHGILVVCTANVCRSPVMEAMLAQLLDASRFEVTSAGVMAPRGKPIDPASAAQLRARNVPVPDRTARQLRSDLVAAADLVLTATRSHRAEVLDLDPRALRRTFTLVEFAGLCTQVEATDVAGLVSAAAAARSRGPRDVDLVDPIGQPTEVHADVAARIETAVRTIADVLDRLDD</sequence>
<evidence type="ECO:0000256" key="3">
    <source>
        <dbReference type="ARBA" id="ARBA00022912"/>
    </source>
</evidence>
<dbReference type="InterPro" id="IPR023485">
    <property type="entry name" value="Ptyr_pPase"/>
</dbReference>
<comment type="similarity">
    <text evidence="1">Belongs to the low molecular weight phosphotyrosine protein phosphatase family.</text>
</comment>
<dbReference type="PANTHER" id="PTHR11717">
    <property type="entry name" value="LOW MOLECULAR WEIGHT PROTEIN TYROSINE PHOSPHATASE"/>
    <property type="match status" value="1"/>
</dbReference>
<keyword evidence="3" id="KW-0904">Protein phosphatase</keyword>
<dbReference type="SMART" id="SM00226">
    <property type="entry name" value="LMWPc"/>
    <property type="match status" value="1"/>
</dbReference>
<dbReference type="Gene3D" id="3.40.50.2300">
    <property type="match status" value="1"/>
</dbReference>
<evidence type="ECO:0000259" key="4">
    <source>
        <dbReference type="SMART" id="SM00226"/>
    </source>
</evidence>
<proteinExistence type="inferred from homology"/>
<dbReference type="Pfam" id="PF01451">
    <property type="entry name" value="LMWPc"/>
    <property type="match status" value="1"/>
</dbReference>
<reference evidence="5 6" key="1">
    <citation type="submission" date="2022-07" db="EMBL/GenBank/DDBJ databases">
        <title>Novel species in genus Aeromicrobium.</title>
        <authorList>
            <person name="Ye L."/>
        </authorList>
    </citation>
    <scope>NUCLEOTIDE SEQUENCE [LARGE SCALE GENOMIC DNA]</scope>
    <source>
        <strain evidence="6">zg-Y50</strain>
    </source>
</reference>
<dbReference type="PRINTS" id="PR00719">
    <property type="entry name" value="LMWPTPASE"/>
</dbReference>
<feature type="domain" description="Phosphotyrosine protein phosphatase I" evidence="4">
    <location>
        <begin position="3"/>
        <end position="169"/>
    </location>
</feature>
<organism evidence="5 6">
    <name type="scientific">Aeromicrobium duanguangcaii</name>
    <dbReference type="NCBI Taxonomy" id="2968086"/>
    <lineage>
        <taxon>Bacteria</taxon>
        <taxon>Bacillati</taxon>
        <taxon>Actinomycetota</taxon>
        <taxon>Actinomycetes</taxon>
        <taxon>Propionibacteriales</taxon>
        <taxon>Nocardioidaceae</taxon>
        <taxon>Aeromicrobium</taxon>
    </lineage>
</organism>
<keyword evidence="2" id="KW-0378">Hydrolase</keyword>
<dbReference type="Proteomes" id="UP001315860">
    <property type="component" value="Chromosome"/>
</dbReference>
<dbReference type="SUPFAM" id="SSF52788">
    <property type="entry name" value="Phosphotyrosine protein phosphatases I"/>
    <property type="match status" value="1"/>
</dbReference>
<name>A0ABY5KEZ7_9ACTN</name>
<evidence type="ECO:0000256" key="1">
    <source>
        <dbReference type="ARBA" id="ARBA00011063"/>
    </source>
</evidence>
<dbReference type="EMBL" id="CP101990">
    <property type="protein sequence ID" value="UUI68409.1"/>
    <property type="molecule type" value="Genomic_DNA"/>
</dbReference>
<evidence type="ECO:0000313" key="5">
    <source>
        <dbReference type="EMBL" id="UUI68409.1"/>
    </source>
</evidence>
<gene>
    <name evidence="5" type="ORF">NP095_14545</name>
</gene>
<accession>A0ABY5KEZ7</accession>
<dbReference type="RefSeq" id="WP_232418493.1">
    <property type="nucleotide sequence ID" value="NZ_CP101990.1"/>
</dbReference>
<dbReference type="InterPro" id="IPR017867">
    <property type="entry name" value="Tyr_phospatase_low_mol_wt"/>
</dbReference>
<dbReference type="InterPro" id="IPR050438">
    <property type="entry name" value="LMW_PTPase"/>
</dbReference>
<dbReference type="PANTHER" id="PTHR11717:SF31">
    <property type="entry name" value="LOW MOLECULAR WEIGHT PROTEIN-TYROSINE-PHOSPHATASE ETP-RELATED"/>
    <property type="match status" value="1"/>
</dbReference>
<dbReference type="InterPro" id="IPR036196">
    <property type="entry name" value="Ptyr_pPase_sf"/>
</dbReference>
<evidence type="ECO:0000256" key="2">
    <source>
        <dbReference type="ARBA" id="ARBA00022801"/>
    </source>
</evidence>
<protein>
    <recommendedName>
        <fullName evidence="4">Phosphotyrosine protein phosphatase I domain-containing protein</fullName>
    </recommendedName>
</protein>
<keyword evidence="6" id="KW-1185">Reference proteome</keyword>
<evidence type="ECO:0000313" key="6">
    <source>
        <dbReference type="Proteomes" id="UP001315860"/>
    </source>
</evidence>